<organism evidence="10">
    <name type="scientific">Chlamydia pneumoniae</name>
    <name type="common">Chlamydophila pneumoniae</name>
    <dbReference type="NCBI Taxonomy" id="83558"/>
    <lineage>
        <taxon>Bacteria</taxon>
        <taxon>Pseudomonadati</taxon>
        <taxon>Chlamydiota</taxon>
        <taxon>Chlamydiia</taxon>
        <taxon>Chlamydiales</taxon>
        <taxon>Chlamydiaceae</taxon>
        <taxon>Chlamydia/Chlamydophila group</taxon>
        <taxon>Chlamydia</taxon>
    </lineage>
</organism>
<protein>
    <recommendedName>
        <fullName evidence="7">Thioredoxin reductase</fullName>
        <ecNumber evidence="7">1.8.1.9</ecNumber>
    </recommendedName>
</protein>
<dbReference type="PROSITE" id="PS00573">
    <property type="entry name" value="PYRIDINE_REDOX_2"/>
    <property type="match status" value="1"/>
</dbReference>
<comment type="similarity">
    <text evidence="1 7">Belongs to the class-II pyridine nucleotide-disulfide oxidoreductase family.</text>
</comment>
<evidence type="ECO:0000256" key="5">
    <source>
        <dbReference type="ARBA" id="ARBA00023157"/>
    </source>
</evidence>
<comment type="cofactor">
    <cofactor evidence="8">
        <name>FAD</name>
        <dbReference type="ChEBI" id="CHEBI:57692"/>
    </cofactor>
    <text evidence="8">Binds 1 FAD per subunit.</text>
</comment>
<sequence>MIHSRLIIIGSGPSGYTAAIYASRALLHPLLFEGFFSGISGGQLMTTTEVENFPGFPEGILGPKLMDNMKEQAVRFGTKTLAQDIISVDFSVRPFILKSKEETYSCDACIIATGASAKRLEIPGAGNDEFWQKGVTACAVCDGASPIFKNKDLYVIGGGDSALEEALYLTRYGSHVYVVHRRDKLRASKAMEARAQNNEKITFLWNSEIVKISGDSIVRSVDIKNVQTQEITTREAAGVFFAIGHKPNTDFLGGQLTLDESGYIVTEKGTSKTSVPGVFAAGDVQDKYYRQAVTSAGSGCIAALDAERFLG</sequence>
<dbReference type="EMBL" id="LN847043">
    <property type="protein sequence ID" value="CRI42427.1"/>
    <property type="molecule type" value="Genomic_DNA"/>
</dbReference>
<gene>
    <name evidence="10" type="primary">trxB</name>
    <name evidence="10" type="ORF">BN1224_DC9_BL_00150</name>
</gene>
<evidence type="ECO:0000313" key="10">
    <source>
        <dbReference type="EMBL" id="CRI42427.1"/>
    </source>
</evidence>
<proteinExistence type="inferred from homology"/>
<keyword evidence="5" id="KW-1015">Disulfide bond</keyword>
<dbReference type="Pfam" id="PF07992">
    <property type="entry name" value="Pyr_redox_2"/>
    <property type="match status" value="1"/>
</dbReference>
<evidence type="ECO:0000256" key="7">
    <source>
        <dbReference type="RuleBase" id="RU003880"/>
    </source>
</evidence>
<comment type="subunit">
    <text evidence="7">Homodimer.</text>
</comment>
<keyword evidence="6 7" id="KW-0676">Redox-active center</keyword>
<evidence type="ECO:0000256" key="1">
    <source>
        <dbReference type="ARBA" id="ARBA00009333"/>
    </source>
</evidence>
<dbReference type="EC" id="1.8.1.9" evidence="7"/>
<accession>A0A0F7X1I1</accession>
<dbReference type="InterPro" id="IPR050097">
    <property type="entry name" value="Ferredoxin-NADP_redctase_2"/>
</dbReference>
<evidence type="ECO:0000256" key="2">
    <source>
        <dbReference type="ARBA" id="ARBA00022630"/>
    </source>
</evidence>
<dbReference type="Gene3D" id="3.50.50.60">
    <property type="entry name" value="FAD/NAD(P)-binding domain"/>
    <property type="match status" value="2"/>
</dbReference>
<dbReference type="GO" id="GO:0019430">
    <property type="term" value="P:removal of superoxide radicals"/>
    <property type="evidence" value="ECO:0007669"/>
    <property type="project" value="UniProtKB-UniRule"/>
</dbReference>
<keyword evidence="8" id="KW-0521">NADP</keyword>
<dbReference type="InterPro" id="IPR005982">
    <property type="entry name" value="Thioredox_Rdtase"/>
</dbReference>
<dbReference type="NCBIfam" id="TIGR01292">
    <property type="entry name" value="TRX_reduct"/>
    <property type="match status" value="1"/>
</dbReference>
<feature type="domain" description="FAD/NAD(P)-binding" evidence="9">
    <location>
        <begin position="5"/>
        <end position="299"/>
    </location>
</feature>
<dbReference type="PANTHER" id="PTHR48105">
    <property type="entry name" value="THIOREDOXIN REDUCTASE 1-RELATED-RELATED"/>
    <property type="match status" value="1"/>
</dbReference>
<evidence type="ECO:0000256" key="6">
    <source>
        <dbReference type="ARBA" id="ARBA00023284"/>
    </source>
</evidence>
<dbReference type="InterPro" id="IPR036188">
    <property type="entry name" value="FAD/NAD-bd_sf"/>
</dbReference>
<evidence type="ECO:0000256" key="3">
    <source>
        <dbReference type="ARBA" id="ARBA00022827"/>
    </source>
</evidence>
<keyword evidence="2 7" id="KW-0285">Flavoprotein</keyword>
<dbReference type="AlphaFoldDB" id="A0A0F7X1I1"/>
<evidence type="ECO:0000259" key="9">
    <source>
        <dbReference type="Pfam" id="PF07992"/>
    </source>
</evidence>
<dbReference type="SUPFAM" id="SSF51905">
    <property type="entry name" value="FAD/NAD(P)-binding domain"/>
    <property type="match status" value="1"/>
</dbReference>
<keyword evidence="4 7" id="KW-0560">Oxidoreductase</keyword>
<dbReference type="GO" id="GO:0005737">
    <property type="term" value="C:cytoplasm"/>
    <property type="evidence" value="ECO:0007669"/>
    <property type="project" value="InterPro"/>
</dbReference>
<name>A0A0F7X1I1_CHLPN</name>
<evidence type="ECO:0000256" key="8">
    <source>
        <dbReference type="RuleBase" id="RU003881"/>
    </source>
</evidence>
<comment type="catalytic activity">
    <reaction evidence="7">
        <text>[thioredoxin]-dithiol + NADP(+) = [thioredoxin]-disulfide + NADPH + H(+)</text>
        <dbReference type="Rhea" id="RHEA:20345"/>
        <dbReference type="Rhea" id="RHEA-COMP:10698"/>
        <dbReference type="Rhea" id="RHEA-COMP:10700"/>
        <dbReference type="ChEBI" id="CHEBI:15378"/>
        <dbReference type="ChEBI" id="CHEBI:29950"/>
        <dbReference type="ChEBI" id="CHEBI:50058"/>
        <dbReference type="ChEBI" id="CHEBI:57783"/>
        <dbReference type="ChEBI" id="CHEBI:58349"/>
        <dbReference type="EC" id="1.8.1.9"/>
    </reaction>
</comment>
<dbReference type="GO" id="GO:0004791">
    <property type="term" value="F:thioredoxin-disulfide reductase (NADPH) activity"/>
    <property type="evidence" value="ECO:0007669"/>
    <property type="project" value="UniProtKB-UniRule"/>
</dbReference>
<dbReference type="InterPro" id="IPR023753">
    <property type="entry name" value="FAD/NAD-binding_dom"/>
</dbReference>
<evidence type="ECO:0000256" key="4">
    <source>
        <dbReference type="ARBA" id="ARBA00023002"/>
    </source>
</evidence>
<dbReference type="PRINTS" id="PR00368">
    <property type="entry name" value="FADPNR"/>
</dbReference>
<dbReference type="InterPro" id="IPR008255">
    <property type="entry name" value="Pyr_nucl-diS_OxRdtase_2_AS"/>
</dbReference>
<reference evidence="10" key="1">
    <citation type="submission" date="2015-05" db="EMBL/GenBank/DDBJ databases">
        <authorList>
            <person name="Rattei Thomas"/>
        </authorList>
    </citation>
    <scope>NUCLEOTIDE SEQUENCE</scope>
    <source>
        <strain evidence="10">DC9</strain>
    </source>
</reference>
<dbReference type="PRINTS" id="PR00469">
    <property type="entry name" value="PNDRDTASEII"/>
</dbReference>
<keyword evidence="3 7" id="KW-0274">FAD</keyword>